<keyword evidence="4" id="KW-0479">Metal-binding</keyword>
<dbReference type="Proteomes" id="UP000239415">
    <property type="component" value="Unassembled WGS sequence"/>
</dbReference>
<dbReference type="GO" id="GO:0016705">
    <property type="term" value="F:oxidoreductase activity, acting on paired donors, with incorporation or reduction of molecular oxygen"/>
    <property type="evidence" value="ECO:0007669"/>
    <property type="project" value="UniProtKB-ARBA"/>
</dbReference>
<dbReference type="EMBL" id="PVMZ01000003">
    <property type="protein sequence ID" value="PRX23926.1"/>
    <property type="molecule type" value="Genomic_DNA"/>
</dbReference>
<name>A0A2T0KKS6_9ACTN</name>
<keyword evidence="3" id="KW-0001">2Fe-2S</keyword>
<proteinExistence type="predicted"/>
<keyword evidence="12" id="KW-1185">Reference proteome</keyword>
<dbReference type="SUPFAM" id="SSF50022">
    <property type="entry name" value="ISP domain"/>
    <property type="match status" value="1"/>
</dbReference>
<dbReference type="PANTHER" id="PTHR10134">
    <property type="entry name" value="CYTOCHROME B-C1 COMPLEX SUBUNIT RIESKE, MITOCHONDRIAL"/>
    <property type="match status" value="1"/>
</dbReference>
<feature type="compositionally biased region" description="Polar residues" evidence="9">
    <location>
        <begin position="50"/>
        <end position="60"/>
    </location>
</feature>
<feature type="compositionally biased region" description="Gly residues" evidence="9">
    <location>
        <begin position="69"/>
        <end position="80"/>
    </location>
</feature>
<evidence type="ECO:0000256" key="7">
    <source>
        <dbReference type="ARBA" id="ARBA00023157"/>
    </source>
</evidence>
<evidence type="ECO:0000256" key="9">
    <source>
        <dbReference type="SAM" id="MobiDB-lite"/>
    </source>
</evidence>
<dbReference type="AlphaFoldDB" id="A0A2T0KKS6"/>
<comment type="function">
    <text evidence="1">Iron-sulfur subunit of the cytochrome bc1 complex, an essential component of the respiratory electron transport chain required for ATP synthesis. The bc1 complex catalyzes the oxidation of menaquinol and the reduction of cytochrome c in the respiratory chain. The bc1 complex operates through a Q-cycle mechanism that couples electron transfer to generation of the proton gradient that drives ATP synthesis.</text>
</comment>
<dbReference type="Gene3D" id="2.102.10.10">
    <property type="entry name" value="Rieske [2Fe-2S] iron-sulphur domain"/>
    <property type="match status" value="1"/>
</dbReference>
<dbReference type="InterPro" id="IPR036922">
    <property type="entry name" value="Rieske_2Fe-2S_sf"/>
</dbReference>
<protein>
    <recommendedName>
        <fullName evidence="2">Cytochrome bc1 complex Rieske iron-sulfur subunit</fullName>
    </recommendedName>
    <alternativeName>
        <fullName evidence="8">Cytochrome bc1 reductase complex subunit QcrA</fullName>
    </alternativeName>
</protein>
<organism evidence="11 12">
    <name type="scientific">Actinoplanes italicus</name>
    <dbReference type="NCBI Taxonomy" id="113567"/>
    <lineage>
        <taxon>Bacteria</taxon>
        <taxon>Bacillati</taxon>
        <taxon>Actinomycetota</taxon>
        <taxon>Actinomycetes</taxon>
        <taxon>Micromonosporales</taxon>
        <taxon>Micromonosporaceae</taxon>
        <taxon>Actinoplanes</taxon>
    </lineage>
</organism>
<keyword evidence="7" id="KW-1015">Disulfide bond</keyword>
<evidence type="ECO:0000256" key="4">
    <source>
        <dbReference type="ARBA" id="ARBA00022723"/>
    </source>
</evidence>
<evidence type="ECO:0000259" key="10">
    <source>
        <dbReference type="PROSITE" id="PS51296"/>
    </source>
</evidence>
<evidence type="ECO:0000256" key="1">
    <source>
        <dbReference type="ARBA" id="ARBA00002494"/>
    </source>
</evidence>
<feature type="compositionally biased region" description="Basic and acidic residues" evidence="9">
    <location>
        <begin position="1"/>
        <end position="14"/>
    </location>
</feature>
<evidence type="ECO:0000256" key="3">
    <source>
        <dbReference type="ARBA" id="ARBA00022714"/>
    </source>
</evidence>
<keyword evidence="5" id="KW-0408">Iron</keyword>
<dbReference type="InterPro" id="IPR014349">
    <property type="entry name" value="Rieske_Fe-S_prot"/>
</dbReference>
<evidence type="ECO:0000313" key="11">
    <source>
        <dbReference type="EMBL" id="PRX23926.1"/>
    </source>
</evidence>
<reference evidence="11 12" key="1">
    <citation type="submission" date="2018-03" db="EMBL/GenBank/DDBJ databases">
        <title>Genomic Encyclopedia of Archaeal and Bacterial Type Strains, Phase II (KMG-II): from individual species to whole genera.</title>
        <authorList>
            <person name="Goeker M."/>
        </authorList>
    </citation>
    <scope>NUCLEOTIDE SEQUENCE [LARGE SCALE GENOMIC DNA]</scope>
    <source>
        <strain evidence="11 12">DSM 43146</strain>
    </source>
</reference>
<feature type="region of interest" description="Disordered" evidence="9">
    <location>
        <begin position="50"/>
        <end position="80"/>
    </location>
</feature>
<dbReference type="GO" id="GO:0046872">
    <property type="term" value="F:metal ion binding"/>
    <property type="evidence" value="ECO:0007669"/>
    <property type="project" value="UniProtKB-KW"/>
</dbReference>
<dbReference type="PROSITE" id="PS51296">
    <property type="entry name" value="RIESKE"/>
    <property type="match status" value="1"/>
</dbReference>
<evidence type="ECO:0000256" key="2">
    <source>
        <dbReference type="ARBA" id="ARBA00015816"/>
    </source>
</evidence>
<dbReference type="Pfam" id="PF00355">
    <property type="entry name" value="Rieske"/>
    <property type="match status" value="1"/>
</dbReference>
<sequence length="177" mass="17306">MTDVQPRTDAEIQQDRTGTASTRRVVLMGAGGIGAAAALAACGTDSSGTNPNGTDFNNNPVPAGSTAAGDGGDTGGGNTGGGGGTVLVAASKVAVGGGVILDELVVTQPAEGTFKAFSNVCTHQGCKVTEIKNKQIVCRCHSSFFSIEDGSPISGPAAQPLAATAVELDGDNVVASA</sequence>
<evidence type="ECO:0000313" key="12">
    <source>
        <dbReference type="Proteomes" id="UP000239415"/>
    </source>
</evidence>
<gene>
    <name evidence="11" type="ORF">CLV67_103677</name>
</gene>
<comment type="caution">
    <text evidence="11">The sequence shown here is derived from an EMBL/GenBank/DDBJ whole genome shotgun (WGS) entry which is preliminary data.</text>
</comment>
<dbReference type="GO" id="GO:0004497">
    <property type="term" value="F:monooxygenase activity"/>
    <property type="evidence" value="ECO:0007669"/>
    <property type="project" value="UniProtKB-ARBA"/>
</dbReference>
<dbReference type="OrthoDB" id="25106at2"/>
<evidence type="ECO:0000256" key="6">
    <source>
        <dbReference type="ARBA" id="ARBA00023014"/>
    </source>
</evidence>
<evidence type="ECO:0000256" key="8">
    <source>
        <dbReference type="ARBA" id="ARBA00029586"/>
    </source>
</evidence>
<dbReference type="GO" id="GO:0051537">
    <property type="term" value="F:2 iron, 2 sulfur cluster binding"/>
    <property type="evidence" value="ECO:0007669"/>
    <property type="project" value="UniProtKB-KW"/>
</dbReference>
<dbReference type="CDD" id="cd03467">
    <property type="entry name" value="Rieske"/>
    <property type="match status" value="1"/>
</dbReference>
<keyword evidence="6" id="KW-0411">Iron-sulfur</keyword>
<feature type="region of interest" description="Disordered" evidence="9">
    <location>
        <begin position="1"/>
        <end position="20"/>
    </location>
</feature>
<dbReference type="InterPro" id="IPR017941">
    <property type="entry name" value="Rieske_2Fe-2S"/>
</dbReference>
<feature type="domain" description="Rieske" evidence="10">
    <location>
        <begin position="85"/>
        <end position="175"/>
    </location>
</feature>
<accession>A0A2T0KKS6</accession>
<dbReference type="RefSeq" id="WP_106317056.1">
    <property type="nucleotide sequence ID" value="NZ_BOMO01000147.1"/>
</dbReference>
<evidence type="ECO:0000256" key="5">
    <source>
        <dbReference type="ARBA" id="ARBA00023004"/>
    </source>
</evidence>